<dbReference type="InterPro" id="IPR046621">
    <property type="entry name" value="DUF6734"/>
</dbReference>
<gene>
    <name evidence="2" type="ORF">GCM10022250_09900</name>
</gene>
<dbReference type="Proteomes" id="UP001501333">
    <property type="component" value="Unassembled WGS sequence"/>
</dbReference>
<dbReference type="Pfam" id="PF20508">
    <property type="entry name" value="DUF6734"/>
    <property type="match status" value="1"/>
</dbReference>
<sequence>MRIIQSAWTCNKPSLLTTSLGWLSPEYNLMAWTLSCLQLKKYYPELILYCDSVSAKMLVDTLKLPYSEVICNLDSLNIYHPQLWALPKILSYSQQEEPFLHVDGDVFIWKEFEDSLLQGGLIAQNMEAATDYYENIMISLESSLNYFPDEILNERKTKKPILAYNAGIFGGNDISFFKEYTEKAFDFVAKNILHLSRINVSNFNIFFEQYLFYCLAKKHNKKVKVLLPDTIGDNQYRGFGDFGKVPYEKDYLHLLGSYKRNDFVCKQMADRLRQDYPQYYYRIIDLFKTNKLPLYKDCYKIENTTENYLLQRYKKLINSDLKNKKESSAKLLNFDFKRNLKKELGDFKLNKNQFIDFEIFNSKINSIVKKDFVLFSKDYLYARDCKGNSYFQSLFENSEEVYSKVLVSDEDYRIIESRYNWSSFIEKQKVKDEGEIVVLEESETNFSTLIIPECDQNRFSLVYVDSLDLLILGILKRRKTVGELIEELKNYFDTKELKNNFKEFEELIFGRIRLGLYAKSIKYKQL</sequence>
<evidence type="ECO:0000259" key="1">
    <source>
        <dbReference type="Pfam" id="PF20508"/>
    </source>
</evidence>
<dbReference type="EMBL" id="BAABAO010000003">
    <property type="protein sequence ID" value="GAA4124798.1"/>
    <property type="molecule type" value="Genomic_DNA"/>
</dbReference>
<dbReference type="RefSeq" id="WP_229352478.1">
    <property type="nucleotide sequence ID" value="NZ_BAABAO010000003.1"/>
</dbReference>
<comment type="caution">
    <text evidence="2">The sequence shown here is derived from an EMBL/GenBank/DDBJ whole genome shotgun (WGS) entry which is preliminary data.</text>
</comment>
<proteinExistence type="predicted"/>
<accession>A0ABP7XRZ3</accession>
<evidence type="ECO:0000313" key="2">
    <source>
        <dbReference type="EMBL" id="GAA4124798.1"/>
    </source>
</evidence>
<reference evidence="3" key="1">
    <citation type="journal article" date="2019" name="Int. J. Syst. Evol. Microbiol.">
        <title>The Global Catalogue of Microorganisms (GCM) 10K type strain sequencing project: providing services to taxonomists for standard genome sequencing and annotation.</title>
        <authorList>
            <consortium name="The Broad Institute Genomics Platform"/>
            <consortium name="The Broad Institute Genome Sequencing Center for Infectious Disease"/>
            <person name="Wu L."/>
            <person name="Ma J."/>
        </authorList>
    </citation>
    <scope>NUCLEOTIDE SEQUENCE [LARGE SCALE GENOMIC DNA]</scope>
    <source>
        <strain evidence="3">JCM 17386</strain>
    </source>
</reference>
<name>A0ABP7XRZ3_9FLAO</name>
<feature type="domain" description="DUF6734" evidence="1">
    <location>
        <begin position="1"/>
        <end position="286"/>
    </location>
</feature>
<organism evidence="2 3">
    <name type="scientific">Flavobacterium chungbukense</name>
    <dbReference type="NCBI Taxonomy" id="877464"/>
    <lineage>
        <taxon>Bacteria</taxon>
        <taxon>Pseudomonadati</taxon>
        <taxon>Bacteroidota</taxon>
        <taxon>Flavobacteriia</taxon>
        <taxon>Flavobacteriales</taxon>
        <taxon>Flavobacteriaceae</taxon>
        <taxon>Flavobacterium</taxon>
    </lineage>
</organism>
<evidence type="ECO:0000313" key="3">
    <source>
        <dbReference type="Proteomes" id="UP001501333"/>
    </source>
</evidence>
<protein>
    <recommendedName>
        <fullName evidence="1">DUF6734 domain-containing protein</fullName>
    </recommendedName>
</protein>
<keyword evidence="3" id="KW-1185">Reference proteome</keyword>